<gene>
    <name evidence="3" type="ORF">A3B86_00010</name>
</gene>
<dbReference type="Proteomes" id="UP000176834">
    <property type="component" value="Unassembled WGS sequence"/>
</dbReference>
<dbReference type="Pfam" id="PF00156">
    <property type="entry name" value="Pribosyltran"/>
    <property type="match status" value="1"/>
</dbReference>
<sequence>MNYPQTVLNLTLDTIFPVKCLGCGKLSSQKQPSYVCGECIRSIPIKKQSECVGCKATSPLGQTCFNCKKDNYLDQLLIVTDYKNPLIVKVIKTFKYRLIANMIGPISLLTKKYILWLSTQKKYQINSGSPLIVPVPLFYRRLNWRGFNQAELIAKSLANMLQTNYQPDLLLRIKESKPQADISDKSERIKNPANIFQLNKGVMIKDRTVIMVDDICTTGATLNECARVLKENGAKKVVGLVFARG</sequence>
<accession>A0A1F8F2Y6</accession>
<dbReference type="Gene3D" id="3.40.50.2020">
    <property type="match status" value="1"/>
</dbReference>
<comment type="caution">
    <text evidence="3">The sequence shown here is derived from an EMBL/GenBank/DDBJ whole genome shotgun (WGS) entry which is preliminary data.</text>
</comment>
<dbReference type="EMBL" id="MGJN01000011">
    <property type="protein sequence ID" value="OGN06980.1"/>
    <property type="molecule type" value="Genomic_DNA"/>
</dbReference>
<dbReference type="SUPFAM" id="SSF53271">
    <property type="entry name" value="PRTase-like"/>
    <property type="match status" value="1"/>
</dbReference>
<dbReference type="InterPro" id="IPR051910">
    <property type="entry name" value="ComF/GntX_DNA_util-trans"/>
</dbReference>
<evidence type="ECO:0000313" key="4">
    <source>
        <dbReference type="Proteomes" id="UP000176834"/>
    </source>
</evidence>
<comment type="similarity">
    <text evidence="1">Belongs to the ComF/GntX family.</text>
</comment>
<dbReference type="PANTHER" id="PTHR47505">
    <property type="entry name" value="DNA UTILIZATION PROTEIN YHGH"/>
    <property type="match status" value="1"/>
</dbReference>
<organism evidence="3 4">
    <name type="scientific">Candidatus Yanofskybacteria bacterium RIFCSPHIGHO2_02_FULL_38_22b</name>
    <dbReference type="NCBI Taxonomy" id="1802673"/>
    <lineage>
        <taxon>Bacteria</taxon>
        <taxon>Candidatus Yanofskyibacteriota</taxon>
    </lineage>
</organism>
<proteinExistence type="inferred from homology"/>
<dbReference type="CDD" id="cd06223">
    <property type="entry name" value="PRTases_typeI"/>
    <property type="match status" value="1"/>
</dbReference>
<protein>
    <recommendedName>
        <fullName evidence="2">Phosphoribosyltransferase domain-containing protein</fullName>
    </recommendedName>
</protein>
<feature type="domain" description="Phosphoribosyltransferase" evidence="2">
    <location>
        <begin position="189"/>
        <end position="237"/>
    </location>
</feature>
<dbReference type="AlphaFoldDB" id="A0A1F8F2Y6"/>
<dbReference type="InterPro" id="IPR029057">
    <property type="entry name" value="PRTase-like"/>
</dbReference>
<evidence type="ECO:0000259" key="2">
    <source>
        <dbReference type="Pfam" id="PF00156"/>
    </source>
</evidence>
<dbReference type="InterPro" id="IPR000836">
    <property type="entry name" value="PRTase_dom"/>
</dbReference>
<name>A0A1F8F2Y6_9BACT</name>
<dbReference type="PANTHER" id="PTHR47505:SF1">
    <property type="entry name" value="DNA UTILIZATION PROTEIN YHGH"/>
    <property type="match status" value="1"/>
</dbReference>
<reference evidence="3 4" key="1">
    <citation type="journal article" date="2016" name="Nat. Commun.">
        <title>Thousands of microbial genomes shed light on interconnected biogeochemical processes in an aquifer system.</title>
        <authorList>
            <person name="Anantharaman K."/>
            <person name="Brown C.T."/>
            <person name="Hug L.A."/>
            <person name="Sharon I."/>
            <person name="Castelle C.J."/>
            <person name="Probst A.J."/>
            <person name="Thomas B.C."/>
            <person name="Singh A."/>
            <person name="Wilkins M.J."/>
            <person name="Karaoz U."/>
            <person name="Brodie E.L."/>
            <person name="Williams K.H."/>
            <person name="Hubbard S.S."/>
            <person name="Banfield J.F."/>
        </authorList>
    </citation>
    <scope>NUCLEOTIDE SEQUENCE [LARGE SCALE GENOMIC DNA]</scope>
</reference>
<evidence type="ECO:0000313" key="3">
    <source>
        <dbReference type="EMBL" id="OGN06980.1"/>
    </source>
</evidence>
<evidence type="ECO:0000256" key="1">
    <source>
        <dbReference type="ARBA" id="ARBA00008007"/>
    </source>
</evidence>